<dbReference type="SUPFAM" id="SSF50800">
    <property type="entry name" value="PK beta-barrel domain-like"/>
    <property type="match status" value="1"/>
</dbReference>
<dbReference type="InterPro" id="IPR005303">
    <property type="entry name" value="MOCOS_middle"/>
</dbReference>
<dbReference type="GO" id="GO:0030151">
    <property type="term" value="F:molybdenum ion binding"/>
    <property type="evidence" value="ECO:0007669"/>
    <property type="project" value="InterPro"/>
</dbReference>
<evidence type="ECO:0000259" key="1">
    <source>
        <dbReference type="PROSITE" id="PS51340"/>
    </source>
</evidence>
<evidence type="ECO:0000313" key="3">
    <source>
        <dbReference type="Proteomes" id="UP000019063"/>
    </source>
</evidence>
<dbReference type="STRING" id="1379903.ATO8_12816"/>
<dbReference type="InterPro" id="IPR005302">
    <property type="entry name" value="MoCF_Sase_C"/>
</dbReference>
<proteinExistence type="predicted"/>
<name>W4HIC0_9RHOB</name>
<dbReference type="eggNOG" id="COG3217">
    <property type="taxonomic scope" value="Bacteria"/>
</dbReference>
<reference evidence="2 3" key="1">
    <citation type="journal article" date="2014" name="Antonie Van Leeuwenhoek">
        <title>Roseivivax atlanticus sp. nov., isolated from surface seawater of the Atlantic Ocean.</title>
        <authorList>
            <person name="Li G."/>
            <person name="Lai Q."/>
            <person name="Liu X."/>
            <person name="Sun F."/>
            <person name="Shao Z."/>
        </authorList>
    </citation>
    <scope>NUCLEOTIDE SEQUENCE [LARGE SCALE GENOMIC DNA]</scope>
    <source>
        <strain evidence="2 3">22II-s10s</strain>
    </source>
</reference>
<dbReference type="EMBL" id="AQQW01000007">
    <property type="protein sequence ID" value="ETW12434.1"/>
    <property type="molecule type" value="Genomic_DNA"/>
</dbReference>
<sequence length="248" mass="26977">MTARVIGLWRHPVKAIGREAVTRATLTAGQTFPWDRAWAAPHARSRADGSEWAHCGSFARGVNLPALMAVEARFDEAALRLSLTHPDRPSLTVDPDTEGAAIIDWLGPLVGDDPRAPVTVVRAAERGMTDSDWPSVTLCNRASHVAVEEAAGRPLSIHRWRGNVWIDGLSPWAEMDWIGHDIRIGGVTLRVREATGRCKATHADPETGVRDLDMLSLLSSRFGHTDFSVKAEVISGGDMAIDDEVTPL</sequence>
<feature type="domain" description="MOSC" evidence="1">
    <location>
        <begin position="95"/>
        <end position="248"/>
    </location>
</feature>
<dbReference type="PROSITE" id="PS51340">
    <property type="entry name" value="MOSC"/>
    <property type="match status" value="1"/>
</dbReference>
<organism evidence="2 3">
    <name type="scientific">Roseivivax marinus</name>
    <dbReference type="NCBI Taxonomy" id="1379903"/>
    <lineage>
        <taxon>Bacteria</taxon>
        <taxon>Pseudomonadati</taxon>
        <taxon>Pseudomonadota</taxon>
        <taxon>Alphaproteobacteria</taxon>
        <taxon>Rhodobacterales</taxon>
        <taxon>Roseobacteraceae</taxon>
        <taxon>Roseivivax</taxon>
    </lineage>
</organism>
<dbReference type="InterPro" id="IPR011037">
    <property type="entry name" value="Pyrv_Knase-like_insert_dom_sf"/>
</dbReference>
<protein>
    <submittedName>
        <fullName evidence="2">MOSC domain-containing protein-containing protein</fullName>
    </submittedName>
</protein>
<dbReference type="GO" id="GO:0030170">
    <property type="term" value="F:pyridoxal phosphate binding"/>
    <property type="evidence" value="ECO:0007669"/>
    <property type="project" value="InterPro"/>
</dbReference>
<dbReference type="Proteomes" id="UP000019063">
    <property type="component" value="Unassembled WGS sequence"/>
</dbReference>
<comment type="caution">
    <text evidence="2">The sequence shown here is derived from an EMBL/GenBank/DDBJ whole genome shotgun (WGS) entry which is preliminary data.</text>
</comment>
<evidence type="ECO:0000313" key="2">
    <source>
        <dbReference type="EMBL" id="ETW12434.1"/>
    </source>
</evidence>
<dbReference type="Pfam" id="PF03476">
    <property type="entry name" value="MOSC_N"/>
    <property type="match status" value="1"/>
</dbReference>
<dbReference type="AlphaFoldDB" id="W4HIC0"/>
<dbReference type="RefSeq" id="WP_043844911.1">
    <property type="nucleotide sequence ID" value="NZ_AQQW01000007.1"/>
</dbReference>
<dbReference type="GO" id="GO:0003824">
    <property type="term" value="F:catalytic activity"/>
    <property type="evidence" value="ECO:0007669"/>
    <property type="project" value="InterPro"/>
</dbReference>
<accession>W4HIC0</accession>
<keyword evidence="3" id="KW-1185">Reference proteome</keyword>
<gene>
    <name evidence="2" type="ORF">ATO8_12816</name>
</gene>
<dbReference type="Pfam" id="PF03473">
    <property type="entry name" value="MOSC"/>
    <property type="match status" value="1"/>
</dbReference>